<dbReference type="PROSITE" id="PS52042">
    <property type="entry name" value="GLOBIN_CP_ADGB"/>
    <property type="match status" value="1"/>
</dbReference>
<keyword evidence="6" id="KW-1185">Reference proteome</keyword>
<evidence type="ECO:0000313" key="6">
    <source>
        <dbReference type="Proteomes" id="UP000838412"/>
    </source>
</evidence>
<evidence type="ECO:0000256" key="1">
    <source>
        <dbReference type="PROSITE-ProRule" id="PRU00239"/>
    </source>
</evidence>
<dbReference type="InterPro" id="IPR012292">
    <property type="entry name" value="Globin/Proto"/>
</dbReference>
<feature type="compositionally biased region" description="Basic and acidic residues" evidence="2">
    <location>
        <begin position="1763"/>
        <end position="1772"/>
    </location>
</feature>
<dbReference type="InterPro" id="IPR038765">
    <property type="entry name" value="Papain-like_cys_pep_sf"/>
</dbReference>
<feature type="compositionally biased region" description="Acidic residues" evidence="2">
    <location>
        <begin position="692"/>
        <end position="701"/>
    </location>
</feature>
<dbReference type="GO" id="GO:0020037">
    <property type="term" value="F:heme binding"/>
    <property type="evidence" value="ECO:0007669"/>
    <property type="project" value="InterPro"/>
</dbReference>
<dbReference type="Pfam" id="PF22070">
    <property type="entry name" value="Androglobin_V"/>
    <property type="match status" value="1"/>
</dbReference>
<feature type="region of interest" description="Disordered" evidence="2">
    <location>
        <begin position="1623"/>
        <end position="1682"/>
    </location>
</feature>
<dbReference type="PANTHER" id="PTHR46298:SF1">
    <property type="entry name" value="ANDROGLOBIN"/>
    <property type="match status" value="1"/>
</dbReference>
<dbReference type="Pfam" id="PF22069">
    <property type="entry name" value="Androglobin_IV"/>
    <property type="match status" value="1"/>
</dbReference>
<feature type="domain" description="Globin" evidence="4">
    <location>
        <begin position="923"/>
        <end position="1157"/>
    </location>
</feature>
<feature type="region of interest" description="Disordered" evidence="2">
    <location>
        <begin position="63"/>
        <end position="86"/>
    </location>
</feature>
<protein>
    <submittedName>
        <fullName evidence="5">ADGB protein</fullName>
    </submittedName>
</protein>
<dbReference type="InterPro" id="IPR054094">
    <property type="entry name" value="Androglobin_IV"/>
</dbReference>
<feature type="compositionally biased region" description="Basic and acidic residues" evidence="2">
    <location>
        <begin position="611"/>
        <end position="626"/>
    </location>
</feature>
<feature type="domain" description="Calpain catalytic" evidence="3">
    <location>
        <begin position="82"/>
        <end position="291"/>
    </location>
</feature>
<dbReference type="SMART" id="SM00230">
    <property type="entry name" value="CysPc"/>
    <property type="match status" value="1"/>
</dbReference>
<dbReference type="PROSITE" id="PS50096">
    <property type="entry name" value="IQ"/>
    <property type="match status" value="1"/>
</dbReference>
<organism evidence="5 6">
    <name type="scientific">Branchiostoma lanceolatum</name>
    <name type="common">Common lancelet</name>
    <name type="synonym">Amphioxus lanceolatum</name>
    <dbReference type="NCBI Taxonomy" id="7740"/>
    <lineage>
        <taxon>Eukaryota</taxon>
        <taxon>Metazoa</taxon>
        <taxon>Chordata</taxon>
        <taxon>Cephalochordata</taxon>
        <taxon>Leptocardii</taxon>
        <taxon>Amphioxiformes</taxon>
        <taxon>Branchiostomatidae</taxon>
        <taxon>Branchiostoma</taxon>
    </lineage>
</organism>
<feature type="region of interest" description="Disordered" evidence="2">
    <location>
        <begin position="1043"/>
        <end position="1101"/>
    </location>
</feature>
<feature type="compositionally biased region" description="Polar residues" evidence="2">
    <location>
        <begin position="1624"/>
        <end position="1642"/>
    </location>
</feature>
<dbReference type="InterPro" id="IPR054093">
    <property type="entry name" value="Androglobin_II"/>
</dbReference>
<dbReference type="CDD" id="cd22307">
    <property type="entry name" value="Adgb_C_mid-like"/>
    <property type="match status" value="1"/>
</dbReference>
<dbReference type="Pfam" id="PF00648">
    <property type="entry name" value="Peptidase_C2"/>
    <property type="match status" value="1"/>
</dbReference>
<feature type="compositionally biased region" description="Basic and acidic residues" evidence="2">
    <location>
        <begin position="341"/>
        <end position="399"/>
    </location>
</feature>
<accession>A0A8J9YQ17</accession>
<proteinExistence type="predicted"/>
<dbReference type="Proteomes" id="UP000838412">
    <property type="component" value="Chromosome 1"/>
</dbReference>
<dbReference type="InterPro" id="IPR054095">
    <property type="entry name" value="Androglobin_V"/>
</dbReference>
<feature type="region of interest" description="Disordered" evidence="2">
    <location>
        <begin position="311"/>
        <end position="430"/>
    </location>
</feature>
<name>A0A8J9YQ17_BRALA</name>
<dbReference type="PROSITE" id="PS50203">
    <property type="entry name" value="CALPAIN_CAT"/>
    <property type="match status" value="1"/>
</dbReference>
<feature type="compositionally biased region" description="Basic and acidic residues" evidence="2">
    <location>
        <begin position="1470"/>
        <end position="1483"/>
    </location>
</feature>
<dbReference type="PANTHER" id="PTHR46298">
    <property type="entry name" value="ANDROGLOBIN"/>
    <property type="match status" value="1"/>
</dbReference>
<feature type="compositionally biased region" description="Basic and acidic residues" evidence="2">
    <location>
        <begin position="1779"/>
        <end position="1797"/>
    </location>
</feature>
<gene>
    <name evidence="5" type="primary">ADGB</name>
    <name evidence="5" type="ORF">BLAG_LOCUS828</name>
</gene>
<dbReference type="Pfam" id="PF22068">
    <property type="entry name" value="Androglobin_II"/>
    <property type="match status" value="1"/>
</dbReference>
<dbReference type="InterPro" id="IPR053033">
    <property type="entry name" value="Androglobin-like"/>
</dbReference>
<dbReference type="GO" id="GO:0004198">
    <property type="term" value="F:calcium-dependent cysteine-type endopeptidase activity"/>
    <property type="evidence" value="ECO:0007669"/>
    <property type="project" value="InterPro"/>
</dbReference>
<feature type="compositionally biased region" description="Basic and acidic residues" evidence="2">
    <location>
        <begin position="574"/>
        <end position="599"/>
    </location>
</feature>
<feature type="compositionally biased region" description="Basic and acidic residues" evidence="2">
    <location>
        <begin position="1518"/>
        <end position="1534"/>
    </location>
</feature>
<feature type="region of interest" description="Disordered" evidence="2">
    <location>
        <begin position="1470"/>
        <end position="1542"/>
    </location>
</feature>
<feature type="region of interest" description="Disordered" evidence="2">
    <location>
        <begin position="823"/>
        <end position="860"/>
    </location>
</feature>
<dbReference type="InterPro" id="IPR057249">
    <property type="entry name" value="Globin_CP_ADGB"/>
</dbReference>
<feature type="region of interest" description="Disordered" evidence="2">
    <location>
        <begin position="1763"/>
        <end position="1805"/>
    </location>
</feature>
<dbReference type="InterPro" id="IPR001300">
    <property type="entry name" value="Peptidase_C2_calpain_cat"/>
</dbReference>
<feature type="compositionally biased region" description="Basic and acidic residues" evidence="2">
    <location>
        <begin position="650"/>
        <end position="659"/>
    </location>
</feature>
<reference evidence="5" key="1">
    <citation type="submission" date="2022-01" db="EMBL/GenBank/DDBJ databases">
        <authorList>
            <person name="Braso-Vives M."/>
        </authorList>
    </citation>
    <scope>NUCLEOTIDE SEQUENCE</scope>
</reference>
<dbReference type="InterPro" id="IPR009050">
    <property type="entry name" value="Globin-like_sf"/>
</dbReference>
<dbReference type="SUPFAM" id="SSF54001">
    <property type="entry name" value="Cysteine proteinases"/>
    <property type="match status" value="1"/>
</dbReference>
<feature type="region of interest" description="Disordered" evidence="2">
    <location>
        <begin position="536"/>
        <end position="715"/>
    </location>
</feature>
<evidence type="ECO:0000256" key="2">
    <source>
        <dbReference type="SAM" id="MobiDB-lite"/>
    </source>
</evidence>
<feature type="region of interest" description="Disordered" evidence="2">
    <location>
        <begin position="1367"/>
        <end position="1431"/>
    </location>
</feature>
<dbReference type="SUPFAM" id="SSF46458">
    <property type="entry name" value="Globin-like"/>
    <property type="match status" value="1"/>
</dbReference>
<dbReference type="Gene3D" id="1.10.490.10">
    <property type="entry name" value="Globins"/>
    <property type="match status" value="1"/>
</dbReference>
<evidence type="ECO:0000259" key="4">
    <source>
        <dbReference type="PROSITE" id="PS52042"/>
    </source>
</evidence>
<feature type="compositionally biased region" description="Basic and acidic residues" evidence="2">
    <location>
        <begin position="1421"/>
        <end position="1430"/>
    </location>
</feature>
<feature type="region of interest" description="Disordered" evidence="2">
    <location>
        <begin position="491"/>
        <end position="524"/>
    </location>
</feature>
<evidence type="ECO:0000259" key="3">
    <source>
        <dbReference type="PROSITE" id="PS50203"/>
    </source>
</evidence>
<feature type="compositionally biased region" description="Basic residues" evidence="2">
    <location>
        <begin position="498"/>
        <end position="507"/>
    </location>
</feature>
<evidence type="ECO:0000313" key="5">
    <source>
        <dbReference type="EMBL" id="CAH1229389.1"/>
    </source>
</evidence>
<comment type="caution">
    <text evidence="1">Lacks conserved residue(s) required for the propagation of feature annotation.</text>
</comment>
<feature type="region of interest" description="Disordered" evidence="2">
    <location>
        <begin position="751"/>
        <end position="785"/>
    </location>
</feature>
<dbReference type="GO" id="GO:0006508">
    <property type="term" value="P:proteolysis"/>
    <property type="evidence" value="ECO:0007669"/>
    <property type="project" value="InterPro"/>
</dbReference>
<feature type="compositionally biased region" description="Polar residues" evidence="2">
    <location>
        <begin position="756"/>
        <end position="776"/>
    </location>
</feature>
<feature type="compositionally biased region" description="Basic and acidic residues" evidence="2">
    <location>
        <begin position="835"/>
        <end position="845"/>
    </location>
</feature>
<dbReference type="GO" id="GO:0019825">
    <property type="term" value="F:oxygen binding"/>
    <property type="evidence" value="ECO:0007669"/>
    <property type="project" value="InterPro"/>
</dbReference>
<dbReference type="OrthoDB" id="9374162at2759"/>
<feature type="compositionally biased region" description="Basic and acidic residues" evidence="2">
    <location>
        <begin position="1494"/>
        <end position="1510"/>
    </location>
</feature>
<sequence>MRRYSGPTGFVTPTAEQLRNRRHTVYYPALDLAASVAGSVLGSDTKKGKLPLWPEWNDNDLNSEKWDASHKGKDKEKGKSPSLHFFEDPEGKVDLPVSLRDRVKEWKRPFELVGEGKSATVVEKEDGFDLVANSAHLHDSELMRWIISQIMALWKMTESTNKTTDAGSRADPNVPDGRSWRPWDHIYSLCKAGKGPHQPLYNAHGKYVIKLYWMGCWRKLIVDDTLPFDGEGNMLLPSTTILGELWPMLLAKAIVKVVSLDYNGGLQSCEFGEASIIHCLTGWLPETIPLQYGHQDKVWLLLKDVLPEFMLPEPPPPAEPAGQQPDLGTSAASVDTAIAPSRKETRQESEVLSRVDSVRKDDPKSGQTSKAEKGEKGGKDQKEDKKKKEGEGKDREKSKSAGRSHSAVHSAKATDADNANAQASGPVVPEKPEILVFVTYTHPPKVPRVSALGEMADASEKLRQSGLSHIHPHPLLLTQTRSCPLVAPPPPVVVPHWKTIRQKKKKSLPTDEPQEPQEKKPEQFIEVCSPYINYKVSPIPIPSDTHRPKSMLRRGDTRPSTASMPEVNEDEENAPEKVEQNVLKEQEPPPKPEVLEPEKPAPAPAKAEAPQAEKKGGKEKEKEKRPLSRASSNLNKEEEKSRKGSASTSKSKEAEKDKALSATSGSKAGKSKDEKTEDTTAFDSEVANGDTAEGEGEDSPPVEESPAQDQPPPLKETWMDFEDFCKCFKTLYLFHKPNTYLCNRTVTDIKRESSPTKKSGLQTPAAAQQSTITANTPKGGASPAPQHSVIQMIEDQTPYYLFVDNLQPTEIVVSFSSLSFWREQPTPDRSSLTNIKEKDEKKTDDSTAASVAEGASTGSVNKEQRIVPPGLLVAEPYSWKSLVTGQPVLRIRSTATRAAVLTLPEGRHVLRFIVSAPLGFHIHLCSTVQFVFGEEEQVMPHLTKESCRFVDQAVSMMQALGSIIHCFNDPVGLDEARRSLVKAHCPYQPNNVAASLQHFQLFYQALYAAFRTALEGQVTPEISFAFRAMNMDASTREIIGPAQARTGFSHRPGTRMSMASSSLGSGRAKSPRGRHRQGAKDVPDTWNNREPTSEEHEAVTKIQSHWRGTYVRKLKKAQTPGTDENSKAREELQKAWAILEPNLETIGLNLLKDMFKQDPELMTRYPFHQDEWNKISYADYQGTFADQPAHTWFVVFRDVFYVEEESLVVPKLYTPVTTCMLRVVNNDTREDVPRVFQRVAPHVYKKNKSGYTFVAEARAGDLPLPGNKWRMRLIGSSSPLPAPLKETLTTNFAVKELRDYYMPNKDCIMFRYAVKVTADHLVTLQLSTSKPDVYIQLQVLDHEEEVVSTQGKGHAVIPAFVFQKDWQPEERPSSRQSQTAAPSGPMKKATSKESVGTDKKKRNSSAGSRSSRGSRHTSPVRSDEDTEANRKPHKYILQAMVLRKSWPLSTSQWAFVNQLKELEKTELKKPAEFESAVRSEVRSSCRSASSRDAVPGKDRSVSPPRSEKSAISKAGGKKGKDKDKGKGDKGEKAASRPPSVQFDTTKPYWMLRLVSDATAAEELDVKKDTERQEEIKAMKQAWEAAEPGRAVKAMQSRLQFLNKRRKTGAIDKENVVEEEAAGSVITTDAASEVTAQSRTTPVPSEIDHPVVSEVFSVEPPRPPTPKDAIQPVDRTPFIKKATGPPKLIDEEEIVKRQQERMEEIRRFRAFREDVLERREADRLERNRLKERQLQECEEMQAALDRARNAINTPREAYRQKFLEVERRKREAEEAAEAAKMAEMEKSPSPKGKSEKGKSAGKKGKK</sequence>
<dbReference type="EMBL" id="OV696686">
    <property type="protein sequence ID" value="CAH1229389.1"/>
    <property type="molecule type" value="Genomic_DNA"/>
</dbReference>